<dbReference type="Proteomes" id="UP001186944">
    <property type="component" value="Unassembled WGS sequence"/>
</dbReference>
<dbReference type="InterPro" id="IPR007110">
    <property type="entry name" value="Ig-like_dom"/>
</dbReference>
<dbReference type="InterPro" id="IPR036179">
    <property type="entry name" value="Ig-like_dom_sf"/>
</dbReference>
<feature type="transmembrane region" description="Helical" evidence="1">
    <location>
        <begin position="168"/>
        <end position="189"/>
    </location>
</feature>
<proteinExistence type="predicted"/>
<evidence type="ECO:0000259" key="2">
    <source>
        <dbReference type="PROSITE" id="PS50835"/>
    </source>
</evidence>
<reference evidence="3" key="1">
    <citation type="submission" date="2019-08" db="EMBL/GenBank/DDBJ databases">
        <title>The improved chromosome-level genome for the pearl oyster Pinctada fucata martensii using PacBio sequencing and Hi-C.</title>
        <authorList>
            <person name="Zheng Z."/>
        </authorList>
    </citation>
    <scope>NUCLEOTIDE SEQUENCE</scope>
    <source>
        <strain evidence="3">ZZ-2019</strain>
        <tissue evidence="3">Adductor muscle</tissue>
    </source>
</reference>
<dbReference type="InterPro" id="IPR003599">
    <property type="entry name" value="Ig_sub"/>
</dbReference>
<feature type="domain" description="Ig-like" evidence="2">
    <location>
        <begin position="47"/>
        <end position="148"/>
    </location>
</feature>
<dbReference type="EMBL" id="VSWD01000007">
    <property type="protein sequence ID" value="KAK3098148.1"/>
    <property type="molecule type" value="Genomic_DNA"/>
</dbReference>
<dbReference type="SMART" id="SM00409">
    <property type="entry name" value="IG"/>
    <property type="match status" value="1"/>
</dbReference>
<comment type="caution">
    <text evidence="3">The sequence shown here is derived from an EMBL/GenBank/DDBJ whole genome shotgun (WGS) entry which is preliminary data.</text>
</comment>
<dbReference type="PANTHER" id="PTHR23279:SF36">
    <property type="entry name" value="DEFECTIVE PROBOSCIS EXTENSION RESPONSE 9, ISOFORM A"/>
    <property type="match status" value="1"/>
</dbReference>
<evidence type="ECO:0000313" key="4">
    <source>
        <dbReference type="Proteomes" id="UP001186944"/>
    </source>
</evidence>
<evidence type="ECO:0000313" key="3">
    <source>
        <dbReference type="EMBL" id="KAK3098148.1"/>
    </source>
</evidence>
<accession>A0AA88YFE9</accession>
<dbReference type="SUPFAM" id="SSF48726">
    <property type="entry name" value="Immunoglobulin"/>
    <property type="match status" value="2"/>
</dbReference>
<evidence type="ECO:0000256" key="1">
    <source>
        <dbReference type="SAM" id="Phobius"/>
    </source>
</evidence>
<dbReference type="CDD" id="cd00096">
    <property type="entry name" value="Ig"/>
    <property type="match status" value="1"/>
</dbReference>
<dbReference type="InterPro" id="IPR037448">
    <property type="entry name" value="Zig-8"/>
</dbReference>
<dbReference type="AlphaFoldDB" id="A0AA88YFE9"/>
<dbReference type="PANTHER" id="PTHR23279">
    <property type="entry name" value="DEFECTIVE PROBOSCIS EXTENSION RESPONSE DPR -RELATED"/>
    <property type="match status" value="1"/>
</dbReference>
<keyword evidence="1" id="KW-1133">Transmembrane helix</keyword>
<keyword evidence="1" id="KW-0472">Membrane</keyword>
<name>A0AA88YFE9_PINIB</name>
<gene>
    <name evidence="3" type="ORF">FSP39_016643</name>
</gene>
<dbReference type="GO" id="GO:0032589">
    <property type="term" value="C:neuron projection membrane"/>
    <property type="evidence" value="ECO:0007669"/>
    <property type="project" value="TreeGrafter"/>
</dbReference>
<dbReference type="GO" id="GO:0050808">
    <property type="term" value="P:synapse organization"/>
    <property type="evidence" value="ECO:0007669"/>
    <property type="project" value="TreeGrafter"/>
</dbReference>
<organism evidence="3 4">
    <name type="scientific">Pinctada imbricata</name>
    <name type="common">Atlantic pearl-oyster</name>
    <name type="synonym">Pinctada martensii</name>
    <dbReference type="NCBI Taxonomy" id="66713"/>
    <lineage>
        <taxon>Eukaryota</taxon>
        <taxon>Metazoa</taxon>
        <taxon>Spiralia</taxon>
        <taxon>Lophotrochozoa</taxon>
        <taxon>Mollusca</taxon>
        <taxon>Bivalvia</taxon>
        <taxon>Autobranchia</taxon>
        <taxon>Pteriomorphia</taxon>
        <taxon>Pterioida</taxon>
        <taxon>Pterioidea</taxon>
        <taxon>Pteriidae</taxon>
        <taxon>Pinctada</taxon>
    </lineage>
</organism>
<sequence length="197" mass="22529">MIFMENQGIDISRQRISDRITRWDLVIKRVQKTDAGSYECQVSSVVPIKYLIQLNVIGSAYVNLYQRINLTCNASGIERAPEDIDWFHKGHKISQKNRHWRNRFQIVKFTPEAMGRSLISRLIIDHGLAKDRGVYICRSSDLQTTSIVVHVLNGKNYFPVPCLSLCSFLLFVSISIYNVVGLAACITVYRSPFETIS</sequence>
<dbReference type="InterPro" id="IPR013783">
    <property type="entry name" value="Ig-like_fold"/>
</dbReference>
<dbReference type="PROSITE" id="PS50835">
    <property type="entry name" value="IG_LIKE"/>
    <property type="match status" value="1"/>
</dbReference>
<keyword evidence="1" id="KW-0812">Transmembrane</keyword>
<dbReference type="Gene3D" id="2.60.40.10">
    <property type="entry name" value="Immunoglobulins"/>
    <property type="match status" value="2"/>
</dbReference>
<protein>
    <recommendedName>
        <fullName evidence="2">Ig-like domain-containing protein</fullName>
    </recommendedName>
</protein>
<keyword evidence="4" id="KW-1185">Reference proteome</keyword>